<dbReference type="InterPro" id="IPR036514">
    <property type="entry name" value="SGNH_hydro_sf"/>
</dbReference>
<dbReference type="CDD" id="cd00229">
    <property type="entry name" value="SGNH_hydrolase"/>
    <property type="match status" value="1"/>
</dbReference>
<evidence type="ECO:0000313" key="3">
    <source>
        <dbReference type="Proteomes" id="UP001168620"/>
    </source>
</evidence>
<dbReference type="EMBL" id="JAUHJQ010000005">
    <property type="protein sequence ID" value="MDN4173901.1"/>
    <property type="molecule type" value="Genomic_DNA"/>
</dbReference>
<dbReference type="Proteomes" id="UP001168620">
    <property type="component" value="Unassembled WGS sequence"/>
</dbReference>
<dbReference type="Pfam" id="PF13472">
    <property type="entry name" value="Lipase_GDSL_2"/>
    <property type="match status" value="1"/>
</dbReference>
<gene>
    <name evidence="2" type="ORF">QWY28_13150</name>
</gene>
<reference evidence="2" key="1">
    <citation type="submission" date="2023-06" db="EMBL/GenBank/DDBJ databases">
        <title>Draft genome sequence of Nocardioides sp. SOB77.</title>
        <authorList>
            <person name="Zhang G."/>
        </authorList>
    </citation>
    <scope>NUCLEOTIDE SEQUENCE</scope>
    <source>
        <strain evidence="2">SOB77</strain>
    </source>
</reference>
<dbReference type="SUPFAM" id="SSF52266">
    <property type="entry name" value="SGNH hydrolase"/>
    <property type="match status" value="1"/>
</dbReference>
<sequence length="243" mass="25531">MERYWPKVAAVIALAVAVIAATLIGLMRFNNEAPTESGGPVRNTPGDVTPAAKAPLAVFIGDSYTAGTGSTGGASFVRVVADTQGWNFENLGEGGTGYLLNTDQDPKLARLGCGKDYCPNYPEVIAAAVEAEPDIVVVSGGRNNVTASTDDLDAGIPAFFEQLRDALPEATIYATSPLWDVTEPPEELGRLADIVRASVQSVGGTYLDLGQPLDDPGLLARDKIHPDNEGHLAIADAINKKLR</sequence>
<keyword evidence="3" id="KW-1185">Reference proteome</keyword>
<dbReference type="Gene3D" id="3.40.50.1110">
    <property type="entry name" value="SGNH hydrolase"/>
    <property type="match status" value="1"/>
</dbReference>
<dbReference type="GO" id="GO:0016787">
    <property type="term" value="F:hydrolase activity"/>
    <property type="evidence" value="ECO:0007669"/>
    <property type="project" value="UniProtKB-KW"/>
</dbReference>
<name>A0ABT8FGT5_9ACTN</name>
<dbReference type="EC" id="3.1.-.-" evidence="2"/>
<organism evidence="2 3">
    <name type="scientific">Nocardioides oceani</name>
    <dbReference type="NCBI Taxonomy" id="3058369"/>
    <lineage>
        <taxon>Bacteria</taxon>
        <taxon>Bacillati</taxon>
        <taxon>Actinomycetota</taxon>
        <taxon>Actinomycetes</taxon>
        <taxon>Propionibacteriales</taxon>
        <taxon>Nocardioidaceae</taxon>
        <taxon>Nocardioides</taxon>
    </lineage>
</organism>
<accession>A0ABT8FGT5</accession>
<dbReference type="InterPro" id="IPR013830">
    <property type="entry name" value="SGNH_hydro"/>
</dbReference>
<proteinExistence type="predicted"/>
<keyword evidence="2" id="KW-0378">Hydrolase</keyword>
<feature type="domain" description="SGNH hydrolase-type esterase" evidence="1">
    <location>
        <begin position="59"/>
        <end position="231"/>
    </location>
</feature>
<evidence type="ECO:0000313" key="2">
    <source>
        <dbReference type="EMBL" id="MDN4173901.1"/>
    </source>
</evidence>
<evidence type="ECO:0000259" key="1">
    <source>
        <dbReference type="Pfam" id="PF13472"/>
    </source>
</evidence>
<protein>
    <submittedName>
        <fullName evidence="2">SGNH/GDSL hydrolase family protein</fullName>
        <ecNumber evidence="2">3.1.-.-</ecNumber>
    </submittedName>
</protein>
<comment type="caution">
    <text evidence="2">The sequence shown here is derived from an EMBL/GenBank/DDBJ whole genome shotgun (WGS) entry which is preliminary data.</text>
</comment>